<dbReference type="OrthoDB" id="166264at2"/>
<evidence type="ECO:0000256" key="3">
    <source>
        <dbReference type="ARBA" id="ARBA00023163"/>
    </source>
</evidence>
<dbReference type="Gene3D" id="1.10.10.10">
    <property type="entry name" value="Winged helix-like DNA-binding domain superfamily/Winged helix DNA-binding domain"/>
    <property type="match status" value="1"/>
</dbReference>
<dbReference type="EMBL" id="SLWX01000006">
    <property type="protein sequence ID" value="TCO75831.1"/>
    <property type="molecule type" value="Genomic_DNA"/>
</dbReference>
<dbReference type="InterPro" id="IPR036390">
    <property type="entry name" value="WH_DNA-bd_sf"/>
</dbReference>
<dbReference type="SMART" id="SM00344">
    <property type="entry name" value="HTH_ASNC"/>
    <property type="match status" value="1"/>
</dbReference>
<dbReference type="GO" id="GO:0043200">
    <property type="term" value="P:response to amino acid"/>
    <property type="evidence" value="ECO:0007669"/>
    <property type="project" value="TreeGrafter"/>
</dbReference>
<feature type="domain" description="HTH asnC-type" evidence="4">
    <location>
        <begin position="7"/>
        <end position="68"/>
    </location>
</feature>
<dbReference type="PROSITE" id="PS50956">
    <property type="entry name" value="HTH_ASNC_2"/>
    <property type="match status" value="1"/>
</dbReference>
<name>A0A4R2KNT3_9GAMM</name>
<comment type="caution">
    <text evidence="5">The sequence shown here is derived from an EMBL/GenBank/DDBJ whole genome shotgun (WGS) entry which is preliminary data.</text>
</comment>
<keyword evidence="6" id="KW-1185">Reference proteome</keyword>
<dbReference type="GO" id="GO:0043565">
    <property type="term" value="F:sequence-specific DNA binding"/>
    <property type="evidence" value="ECO:0007669"/>
    <property type="project" value="InterPro"/>
</dbReference>
<dbReference type="SUPFAM" id="SSF46785">
    <property type="entry name" value="Winged helix' DNA-binding domain"/>
    <property type="match status" value="1"/>
</dbReference>
<dbReference type="Gene3D" id="3.30.70.920">
    <property type="match status" value="1"/>
</dbReference>
<gene>
    <name evidence="5" type="ORF">EV688_10621</name>
</gene>
<evidence type="ECO:0000256" key="1">
    <source>
        <dbReference type="ARBA" id="ARBA00023015"/>
    </source>
</evidence>
<reference evidence="5 6" key="1">
    <citation type="submission" date="2019-03" db="EMBL/GenBank/DDBJ databases">
        <title>Genomic Encyclopedia of Type Strains, Phase IV (KMG-IV): sequencing the most valuable type-strain genomes for metagenomic binning, comparative biology and taxonomic classification.</title>
        <authorList>
            <person name="Goeker M."/>
        </authorList>
    </citation>
    <scope>NUCLEOTIDE SEQUENCE [LARGE SCALE GENOMIC DNA]</scope>
    <source>
        <strain evidence="5 6">DSM 23344</strain>
    </source>
</reference>
<dbReference type="PANTHER" id="PTHR30154">
    <property type="entry name" value="LEUCINE-RESPONSIVE REGULATORY PROTEIN"/>
    <property type="match status" value="1"/>
</dbReference>
<keyword evidence="2" id="KW-0238">DNA-binding</keyword>
<dbReference type="SUPFAM" id="SSF54909">
    <property type="entry name" value="Dimeric alpha+beta barrel"/>
    <property type="match status" value="1"/>
</dbReference>
<evidence type="ECO:0000259" key="4">
    <source>
        <dbReference type="PROSITE" id="PS50956"/>
    </source>
</evidence>
<keyword evidence="1" id="KW-0805">Transcription regulation</keyword>
<dbReference type="AlphaFoldDB" id="A0A4R2KNT3"/>
<dbReference type="InterPro" id="IPR000485">
    <property type="entry name" value="AsnC-type_HTH_dom"/>
</dbReference>
<organism evidence="5 6">
    <name type="scientific">Chromatocurvus halotolerans</name>
    <dbReference type="NCBI Taxonomy" id="1132028"/>
    <lineage>
        <taxon>Bacteria</taxon>
        <taxon>Pseudomonadati</taxon>
        <taxon>Pseudomonadota</taxon>
        <taxon>Gammaproteobacteria</taxon>
        <taxon>Cellvibrionales</taxon>
        <taxon>Halieaceae</taxon>
        <taxon>Chromatocurvus</taxon>
    </lineage>
</organism>
<accession>A0A4R2KNT3</accession>
<dbReference type="PRINTS" id="PR00033">
    <property type="entry name" value="HTHASNC"/>
</dbReference>
<keyword evidence="3" id="KW-0804">Transcription</keyword>
<evidence type="ECO:0000313" key="6">
    <source>
        <dbReference type="Proteomes" id="UP000294980"/>
    </source>
</evidence>
<sequence length="154" mass="17560">MTQDTRLDAADLRLLRQLQRDASLPLVELAESVNMSRSACWRRLQKLRESRIIRQQVMLLNPAALGLSLTVFISVRTNHHNAAWSRQFREVIDNIPGILEAYRMGGDVDYLLKAVVADMPDYDRLYQELIAADLFDVSAGFVMEELKNTTSLPL</sequence>
<dbReference type="InterPro" id="IPR019888">
    <property type="entry name" value="Tscrpt_reg_AsnC-like"/>
</dbReference>
<dbReference type="Pfam" id="PF13404">
    <property type="entry name" value="HTH_AsnC-type"/>
    <property type="match status" value="1"/>
</dbReference>
<dbReference type="InterPro" id="IPR019887">
    <property type="entry name" value="Tscrpt_reg_AsnC/Lrp_C"/>
</dbReference>
<protein>
    <submittedName>
        <fullName evidence="5">AsnC family transcriptional regulator</fullName>
    </submittedName>
</protein>
<evidence type="ECO:0000313" key="5">
    <source>
        <dbReference type="EMBL" id="TCO75831.1"/>
    </source>
</evidence>
<dbReference type="InterPro" id="IPR011008">
    <property type="entry name" value="Dimeric_a/b-barrel"/>
</dbReference>
<proteinExistence type="predicted"/>
<dbReference type="GO" id="GO:0005829">
    <property type="term" value="C:cytosol"/>
    <property type="evidence" value="ECO:0007669"/>
    <property type="project" value="TreeGrafter"/>
</dbReference>
<dbReference type="RefSeq" id="WP_117316083.1">
    <property type="nucleotide sequence ID" value="NZ_QQSW01000005.1"/>
</dbReference>
<dbReference type="InterPro" id="IPR036388">
    <property type="entry name" value="WH-like_DNA-bd_sf"/>
</dbReference>
<dbReference type="GO" id="GO:0006355">
    <property type="term" value="P:regulation of DNA-templated transcription"/>
    <property type="evidence" value="ECO:0007669"/>
    <property type="project" value="UniProtKB-ARBA"/>
</dbReference>
<dbReference type="Pfam" id="PF01037">
    <property type="entry name" value="AsnC_trans_reg"/>
    <property type="match status" value="1"/>
</dbReference>
<evidence type="ECO:0000256" key="2">
    <source>
        <dbReference type="ARBA" id="ARBA00023125"/>
    </source>
</evidence>
<dbReference type="PANTHER" id="PTHR30154:SF17">
    <property type="entry name" value="DNA-BINDING TRANSCRIPTIONAL ACTIVATOR DECR"/>
    <property type="match status" value="1"/>
</dbReference>
<dbReference type="InterPro" id="IPR011991">
    <property type="entry name" value="ArsR-like_HTH"/>
</dbReference>
<dbReference type="Proteomes" id="UP000294980">
    <property type="component" value="Unassembled WGS sequence"/>
</dbReference>
<dbReference type="CDD" id="cd00090">
    <property type="entry name" value="HTH_ARSR"/>
    <property type="match status" value="1"/>
</dbReference>